<dbReference type="GO" id="GO:0016031">
    <property type="term" value="P:tRNA import into mitochondrion"/>
    <property type="evidence" value="ECO:0007669"/>
    <property type="project" value="TreeGrafter"/>
</dbReference>
<dbReference type="GO" id="GO:0005742">
    <property type="term" value="C:mitochondrial outer membrane translocase complex"/>
    <property type="evidence" value="ECO:0007669"/>
    <property type="project" value="UniProtKB-UniRule"/>
</dbReference>
<reference evidence="12" key="1">
    <citation type="submission" date="2013-04" db="EMBL/GenBank/DDBJ databases">
        <title>The Genome Sequence of Fonticula alba ATCC 38817.</title>
        <authorList>
            <consortium name="The Broad Institute Genomics Platform"/>
            <person name="Russ C."/>
            <person name="Cuomo C."/>
            <person name="Burger G."/>
            <person name="Gray M.W."/>
            <person name="Holland P.W.H."/>
            <person name="King N."/>
            <person name="Lang F.B.F."/>
            <person name="Roger A.J."/>
            <person name="Ruiz-Trillo I."/>
            <person name="Brown M."/>
            <person name="Walker B."/>
            <person name="Young S."/>
            <person name="Zeng Q."/>
            <person name="Gargeya S."/>
            <person name="Fitzgerald M."/>
            <person name="Haas B."/>
            <person name="Abouelleil A."/>
            <person name="Allen A.W."/>
            <person name="Alvarado L."/>
            <person name="Arachchi H.M."/>
            <person name="Berlin A.M."/>
            <person name="Chapman S.B."/>
            <person name="Gainer-Dewar J."/>
            <person name="Goldberg J."/>
            <person name="Griggs A."/>
            <person name="Gujja S."/>
            <person name="Hansen M."/>
            <person name="Howarth C."/>
            <person name="Imamovic A."/>
            <person name="Ireland A."/>
            <person name="Larimer J."/>
            <person name="McCowan C."/>
            <person name="Murphy C."/>
            <person name="Pearson M."/>
            <person name="Poon T.W."/>
            <person name="Priest M."/>
            <person name="Roberts A."/>
            <person name="Saif S."/>
            <person name="Shea T."/>
            <person name="Sisk P."/>
            <person name="Sykes S."/>
            <person name="Wortman J."/>
            <person name="Nusbaum C."/>
            <person name="Birren B."/>
        </authorList>
    </citation>
    <scope>NUCLEOTIDE SEQUENCE [LARGE SCALE GENOMIC DNA]</scope>
    <source>
        <strain evidence="12">ATCC 38817</strain>
    </source>
</reference>
<keyword evidence="7 11" id="KW-1133">Transmembrane helix</keyword>
<comment type="subcellular location">
    <subcellularLocation>
        <location evidence="1">Mitochondrion outer membrane</location>
        <topology evidence="1">Single-pass membrane protein</topology>
    </subcellularLocation>
</comment>
<dbReference type="AlphaFoldDB" id="A0A058Z285"/>
<keyword evidence="9 10" id="KW-0472">Membrane</keyword>
<dbReference type="PRINTS" id="PR00351">
    <property type="entry name" value="OM20RECEPTOR"/>
</dbReference>
<proteinExistence type="inferred from homology"/>
<evidence type="ECO:0000313" key="12">
    <source>
        <dbReference type="EMBL" id="KCV68251.1"/>
    </source>
</evidence>
<dbReference type="GeneID" id="20529899"/>
<accession>A0A058Z285</accession>
<dbReference type="STRING" id="691883.A0A058Z285"/>
<evidence type="ECO:0000256" key="9">
    <source>
        <dbReference type="ARBA" id="ARBA00023136"/>
    </source>
</evidence>
<evidence type="ECO:0000256" key="3">
    <source>
        <dbReference type="ARBA" id="ARBA00022448"/>
    </source>
</evidence>
<dbReference type="GO" id="GO:0030150">
    <property type="term" value="P:protein import into mitochondrial matrix"/>
    <property type="evidence" value="ECO:0007669"/>
    <property type="project" value="TreeGrafter"/>
</dbReference>
<dbReference type="PIRSF" id="PIRSF037707">
    <property type="entry name" value="MAS20_rcpt"/>
    <property type="match status" value="1"/>
</dbReference>
<dbReference type="Gene3D" id="1.20.960.10">
    <property type="entry name" value="Mitochondrial outer membrane translocase complex, subunit Tom20 domain"/>
    <property type="match status" value="1"/>
</dbReference>
<evidence type="ECO:0000256" key="5">
    <source>
        <dbReference type="ARBA" id="ARBA00022787"/>
    </source>
</evidence>
<evidence type="ECO:0000256" key="2">
    <source>
        <dbReference type="ARBA" id="ARBA00005792"/>
    </source>
</evidence>
<gene>
    <name evidence="12" type="ORF">H696_05174</name>
</gene>
<dbReference type="PANTHER" id="PTHR12430">
    <property type="entry name" value="MITOCHONDRIAL IMPORT RECEPTOR SUBUNIT TOM20"/>
    <property type="match status" value="1"/>
</dbReference>
<dbReference type="GO" id="GO:0008320">
    <property type="term" value="F:protein transmembrane transporter activity"/>
    <property type="evidence" value="ECO:0007669"/>
    <property type="project" value="TreeGrafter"/>
</dbReference>
<dbReference type="eggNOG" id="KOG4056">
    <property type="taxonomic scope" value="Eukaryota"/>
</dbReference>
<dbReference type="Pfam" id="PF02064">
    <property type="entry name" value="MAS20"/>
    <property type="match status" value="1"/>
</dbReference>
<keyword evidence="3" id="KW-0813">Transport</keyword>
<dbReference type="GO" id="GO:0030943">
    <property type="term" value="F:mitochondrion targeting sequence binding"/>
    <property type="evidence" value="ECO:0007669"/>
    <property type="project" value="TreeGrafter"/>
</dbReference>
<dbReference type="Proteomes" id="UP000030693">
    <property type="component" value="Unassembled WGS sequence"/>
</dbReference>
<evidence type="ECO:0000256" key="10">
    <source>
        <dbReference type="PIRNR" id="PIRNR037707"/>
    </source>
</evidence>
<dbReference type="InterPro" id="IPR023392">
    <property type="entry name" value="Tom20_dom_sf"/>
</dbReference>
<feature type="transmembrane region" description="Helical" evidence="11">
    <location>
        <begin position="6"/>
        <end position="25"/>
    </location>
</feature>
<name>A0A058Z285_FONAL</name>
<keyword evidence="6" id="KW-0653">Protein transport</keyword>
<protein>
    <recommendedName>
        <fullName evidence="14">Mitochondrial import receptor subunit TOM20</fullName>
    </recommendedName>
</protein>
<dbReference type="GO" id="GO:0006605">
    <property type="term" value="P:protein targeting"/>
    <property type="evidence" value="ECO:0007669"/>
    <property type="project" value="InterPro"/>
</dbReference>
<evidence type="ECO:0000313" key="13">
    <source>
        <dbReference type="Proteomes" id="UP000030693"/>
    </source>
</evidence>
<evidence type="ECO:0000256" key="4">
    <source>
        <dbReference type="ARBA" id="ARBA00022692"/>
    </source>
</evidence>
<dbReference type="GO" id="GO:0006886">
    <property type="term" value="P:intracellular protein transport"/>
    <property type="evidence" value="ECO:0007669"/>
    <property type="project" value="InterPro"/>
</dbReference>
<dbReference type="RefSeq" id="XP_009497305.1">
    <property type="nucleotide sequence ID" value="XM_009499030.1"/>
</dbReference>
<keyword evidence="5 10" id="KW-1000">Mitochondrion outer membrane</keyword>
<evidence type="ECO:0000256" key="6">
    <source>
        <dbReference type="ARBA" id="ARBA00022927"/>
    </source>
</evidence>
<evidence type="ECO:0008006" key="14">
    <source>
        <dbReference type="Google" id="ProtNLM"/>
    </source>
</evidence>
<dbReference type="InterPro" id="IPR002056">
    <property type="entry name" value="MAS20"/>
</dbReference>
<evidence type="ECO:0000256" key="8">
    <source>
        <dbReference type="ARBA" id="ARBA00023128"/>
    </source>
</evidence>
<comment type="similarity">
    <text evidence="2 10">Belongs to the Tom20 family.</text>
</comment>
<dbReference type="SUPFAM" id="SSF47157">
    <property type="entry name" value="Mitochondrial import receptor subunit Tom20"/>
    <property type="match status" value="1"/>
</dbReference>
<dbReference type="PANTHER" id="PTHR12430:SF0">
    <property type="entry name" value="TRANSLOCASE OF OUTER MITOCHONDRIAL MEMBRANE 20"/>
    <property type="match status" value="1"/>
</dbReference>
<keyword evidence="13" id="KW-1185">Reference proteome</keyword>
<evidence type="ECO:0000256" key="1">
    <source>
        <dbReference type="ARBA" id="ARBA00004572"/>
    </source>
</evidence>
<evidence type="ECO:0000256" key="11">
    <source>
        <dbReference type="SAM" id="Phobius"/>
    </source>
</evidence>
<keyword evidence="8 10" id="KW-0496">Mitochondrion</keyword>
<dbReference type="EMBL" id="KB932209">
    <property type="protein sequence ID" value="KCV68251.1"/>
    <property type="molecule type" value="Genomic_DNA"/>
</dbReference>
<organism evidence="12">
    <name type="scientific">Fonticula alba</name>
    <name type="common">Slime mold</name>
    <dbReference type="NCBI Taxonomy" id="691883"/>
    <lineage>
        <taxon>Eukaryota</taxon>
        <taxon>Rotosphaerida</taxon>
        <taxon>Fonticulaceae</taxon>
        <taxon>Fonticula</taxon>
    </lineage>
</organism>
<evidence type="ECO:0000256" key="7">
    <source>
        <dbReference type="ARBA" id="ARBA00022989"/>
    </source>
</evidence>
<keyword evidence="4 11" id="KW-0812">Transmembrane</keyword>
<dbReference type="OrthoDB" id="2154253at2759"/>
<sequence length="143" mass="16762">MISLNKYALAFGLGITSLLGLGLWFDHYRRNNKEFRKNLRRIEYREAKIQEKRASAEIYKHVAKEIPTDQAERREFMLEQVNLGDKFLNEGPSGYSIAAAHFYNALRSNDQPDQMLSYMQQIVPPECMQMIIKLVQMDFARKN</sequence>